<protein>
    <submittedName>
        <fullName evidence="2">Uncharacterized protein</fullName>
    </submittedName>
</protein>
<accession>A0ABN3EAG8</accession>
<evidence type="ECO:0000256" key="1">
    <source>
        <dbReference type="SAM" id="MobiDB-lite"/>
    </source>
</evidence>
<keyword evidence="3" id="KW-1185">Reference proteome</keyword>
<reference evidence="2 3" key="1">
    <citation type="journal article" date="2019" name="Int. J. Syst. Evol. Microbiol.">
        <title>The Global Catalogue of Microorganisms (GCM) 10K type strain sequencing project: providing services to taxonomists for standard genome sequencing and annotation.</title>
        <authorList>
            <consortium name="The Broad Institute Genomics Platform"/>
            <consortium name="The Broad Institute Genome Sequencing Center for Infectious Disease"/>
            <person name="Wu L."/>
            <person name="Ma J."/>
        </authorList>
    </citation>
    <scope>NUCLEOTIDE SEQUENCE [LARGE SCALE GENOMIC DNA]</scope>
    <source>
        <strain evidence="2 3">JCM 7356</strain>
    </source>
</reference>
<comment type="caution">
    <text evidence="2">The sequence shown here is derived from an EMBL/GenBank/DDBJ whole genome shotgun (WGS) entry which is preliminary data.</text>
</comment>
<proteinExistence type="predicted"/>
<evidence type="ECO:0000313" key="3">
    <source>
        <dbReference type="Proteomes" id="UP001500305"/>
    </source>
</evidence>
<name>A0ABN3EAG8_9ACTN</name>
<evidence type="ECO:0000313" key="2">
    <source>
        <dbReference type="EMBL" id="GAA2252443.1"/>
    </source>
</evidence>
<organism evidence="2 3">
    <name type="scientific">Kitasatospora cystarginea</name>
    <dbReference type="NCBI Taxonomy" id="58350"/>
    <lineage>
        <taxon>Bacteria</taxon>
        <taxon>Bacillati</taxon>
        <taxon>Actinomycetota</taxon>
        <taxon>Actinomycetes</taxon>
        <taxon>Kitasatosporales</taxon>
        <taxon>Streptomycetaceae</taxon>
        <taxon>Kitasatospora</taxon>
    </lineage>
</organism>
<dbReference type="Proteomes" id="UP001500305">
    <property type="component" value="Unassembled WGS sequence"/>
</dbReference>
<gene>
    <name evidence="2" type="ORF">GCM10010430_39950</name>
</gene>
<dbReference type="EMBL" id="BAAATR010000017">
    <property type="protein sequence ID" value="GAA2252443.1"/>
    <property type="molecule type" value="Genomic_DNA"/>
</dbReference>
<sequence>MVLQDTVDCSDQEVPATDGTQERGSFPLPLPGTSPTRSVVTLERRVLTPMISTLGYRVQAQCDSVDRESAITSGRRCPDPDTGEDSSGPARRGSYGSTARTTL</sequence>
<feature type="region of interest" description="Disordered" evidence="1">
    <location>
        <begin position="63"/>
        <end position="103"/>
    </location>
</feature>
<feature type="region of interest" description="Disordered" evidence="1">
    <location>
        <begin position="1"/>
        <end position="36"/>
    </location>
</feature>